<sequence length="207" mass="22907">MLPVLYELQVTFQTDNPIRSMLVALRLQKLSIQAQKIHSDLVQTHAARSASMLRELDLNAGMPPNSSRSTTPETVTRDWLWLRVPRPLCPSLTTARLDALNLPSTIFADLAAVALRLAQLDLTRSLLIDHGVPRSRAVLPALDNLVVHDLEVIEAAATAVDAPVLKHVCLHGFVTKVPWPSVTSGELVALGWIGYRPVVRRTKVWPR</sequence>
<reference evidence="1 2" key="1">
    <citation type="submission" date="2009-11" db="EMBL/GenBank/DDBJ databases">
        <title>Annotation of Allomyces macrogynus ATCC 38327.</title>
        <authorList>
            <consortium name="The Broad Institute Genome Sequencing Platform"/>
            <person name="Russ C."/>
            <person name="Cuomo C."/>
            <person name="Burger G."/>
            <person name="Gray M.W."/>
            <person name="Holland P.W.H."/>
            <person name="King N."/>
            <person name="Lang F.B.F."/>
            <person name="Roger A.J."/>
            <person name="Ruiz-Trillo I."/>
            <person name="Young S.K."/>
            <person name="Zeng Q."/>
            <person name="Gargeya S."/>
            <person name="Fitzgerald M."/>
            <person name="Haas B."/>
            <person name="Abouelleil A."/>
            <person name="Alvarado L."/>
            <person name="Arachchi H.M."/>
            <person name="Berlin A."/>
            <person name="Chapman S.B."/>
            <person name="Gearin G."/>
            <person name="Goldberg J."/>
            <person name="Griggs A."/>
            <person name="Gujja S."/>
            <person name="Hansen M."/>
            <person name="Heiman D."/>
            <person name="Howarth C."/>
            <person name="Larimer J."/>
            <person name="Lui A."/>
            <person name="MacDonald P.J.P."/>
            <person name="McCowen C."/>
            <person name="Montmayeur A."/>
            <person name="Murphy C."/>
            <person name="Neiman D."/>
            <person name="Pearson M."/>
            <person name="Priest M."/>
            <person name="Roberts A."/>
            <person name="Saif S."/>
            <person name="Shea T."/>
            <person name="Sisk P."/>
            <person name="Stolte C."/>
            <person name="Sykes S."/>
            <person name="Wortman J."/>
            <person name="Nusbaum C."/>
            <person name="Birren B."/>
        </authorList>
    </citation>
    <scope>NUCLEOTIDE SEQUENCE [LARGE SCALE GENOMIC DNA]</scope>
    <source>
        <strain evidence="1 2">ATCC 38327</strain>
    </source>
</reference>
<dbReference type="VEuPathDB" id="FungiDB:AMAG_05935"/>
<evidence type="ECO:0000313" key="1">
    <source>
        <dbReference type="EMBL" id="KNE60557.1"/>
    </source>
</evidence>
<proteinExistence type="predicted"/>
<keyword evidence="2" id="KW-1185">Reference proteome</keyword>
<dbReference type="AlphaFoldDB" id="A0A0L0SDP8"/>
<protein>
    <submittedName>
        <fullName evidence="1">Uncharacterized protein</fullName>
    </submittedName>
</protein>
<reference evidence="2" key="2">
    <citation type="submission" date="2009-11" db="EMBL/GenBank/DDBJ databases">
        <title>The Genome Sequence of Allomyces macrogynus strain ATCC 38327.</title>
        <authorList>
            <consortium name="The Broad Institute Genome Sequencing Platform"/>
            <person name="Russ C."/>
            <person name="Cuomo C."/>
            <person name="Shea T."/>
            <person name="Young S.K."/>
            <person name="Zeng Q."/>
            <person name="Koehrsen M."/>
            <person name="Haas B."/>
            <person name="Borodovsky M."/>
            <person name="Guigo R."/>
            <person name="Alvarado L."/>
            <person name="Berlin A."/>
            <person name="Borenstein D."/>
            <person name="Chen Z."/>
            <person name="Engels R."/>
            <person name="Freedman E."/>
            <person name="Gellesch M."/>
            <person name="Goldberg J."/>
            <person name="Griggs A."/>
            <person name="Gujja S."/>
            <person name="Heiman D."/>
            <person name="Hepburn T."/>
            <person name="Howarth C."/>
            <person name="Jen D."/>
            <person name="Larson L."/>
            <person name="Lewis B."/>
            <person name="Mehta T."/>
            <person name="Park D."/>
            <person name="Pearson M."/>
            <person name="Roberts A."/>
            <person name="Saif S."/>
            <person name="Shenoy N."/>
            <person name="Sisk P."/>
            <person name="Stolte C."/>
            <person name="Sykes S."/>
            <person name="Walk T."/>
            <person name="White J."/>
            <person name="Yandava C."/>
            <person name="Burger G."/>
            <person name="Gray M.W."/>
            <person name="Holland P.W.H."/>
            <person name="King N."/>
            <person name="Lang F.B.F."/>
            <person name="Roger A.J."/>
            <person name="Ruiz-Trillo I."/>
            <person name="Lander E."/>
            <person name="Nusbaum C."/>
        </authorList>
    </citation>
    <scope>NUCLEOTIDE SEQUENCE [LARGE SCALE GENOMIC DNA]</scope>
    <source>
        <strain evidence="2">ATCC 38327</strain>
    </source>
</reference>
<evidence type="ECO:0000313" key="2">
    <source>
        <dbReference type="Proteomes" id="UP000054350"/>
    </source>
</evidence>
<dbReference type="Proteomes" id="UP000054350">
    <property type="component" value="Unassembled WGS sequence"/>
</dbReference>
<name>A0A0L0SDP8_ALLM3</name>
<accession>A0A0L0SDP8</accession>
<gene>
    <name evidence="1" type="ORF">AMAG_05935</name>
</gene>
<organism evidence="1 2">
    <name type="scientific">Allomyces macrogynus (strain ATCC 38327)</name>
    <name type="common">Allomyces javanicus var. macrogynus</name>
    <dbReference type="NCBI Taxonomy" id="578462"/>
    <lineage>
        <taxon>Eukaryota</taxon>
        <taxon>Fungi</taxon>
        <taxon>Fungi incertae sedis</taxon>
        <taxon>Blastocladiomycota</taxon>
        <taxon>Blastocladiomycetes</taxon>
        <taxon>Blastocladiales</taxon>
        <taxon>Blastocladiaceae</taxon>
        <taxon>Allomyces</taxon>
    </lineage>
</organism>
<dbReference type="EMBL" id="GG745336">
    <property type="protein sequence ID" value="KNE60557.1"/>
    <property type="molecule type" value="Genomic_DNA"/>
</dbReference>